<dbReference type="GO" id="GO:0005634">
    <property type="term" value="C:nucleus"/>
    <property type="evidence" value="ECO:0007669"/>
    <property type="project" value="TreeGrafter"/>
</dbReference>
<dbReference type="PANTHER" id="PTHR28577:SF1">
    <property type="entry name" value="CENTROMERE PROTEIN P"/>
    <property type="match status" value="1"/>
</dbReference>
<feature type="non-terminal residue" evidence="2">
    <location>
        <position position="288"/>
    </location>
</feature>
<dbReference type="Proteomes" id="UP000532545">
    <property type="component" value="Unassembled WGS sequence"/>
</dbReference>
<evidence type="ECO:0000313" key="3">
    <source>
        <dbReference type="Proteomes" id="UP000532545"/>
    </source>
</evidence>
<keyword evidence="3" id="KW-1185">Reference proteome</keyword>
<reference evidence="2 3" key="1">
    <citation type="submission" date="2019-09" db="EMBL/GenBank/DDBJ databases">
        <title>Bird 10,000 Genomes (B10K) Project - Family phase.</title>
        <authorList>
            <person name="Zhang G."/>
        </authorList>
    </citation>
    <scope>NUCLEOTIDE SEQUENCE [LARGE SCALE GENOMIC DNA]</scope>
    <source>
        <strain evidence="2">B10K-DU-002-23</strain>
        <tissue evidence="2">Muscle</tissue>
    </source>
</reference>
<name>A0A7L1M537_BOMGA</name>
<dbReference type="InterPro" id="IPR027801">
    <property type="entry name" value="CENP-P"/>
</dbReference>
<dbReference type="AlphaFoldDB" id="A0A7L1M537"/>
<evidence type="ECO:0000256" key="1">
    <source>
        <dbReference type="SAM" id="Coils"/>
    </source>
</evidence>
<dbReference type="GO" id="GO:0034080">
    <property type="term" value="P:CENP-A containing chromatin assembly"/>
    <property type="evidence" value="ECO:0007669"/>
    <property type="project" value="InterPro"/>
</dbReference>
<keyword evidence="1" id="KW-0175">Coiled coil</keyword>
<accession>A0A7L1M537</accession>
<proteinExistence type="predicted"/>
<sequence length="288" mass="33215">MDKSIFQPYEDEIQALEEEIRQLTEEYEDMQDETTFFSEEEILKSIKSFERETQGETNGHESLSDLKAQLESLVRDLSFLMEFTGIHFTSHSKKTVEKTGNRTVQKHRLSGRCHSLPFQLEFKLLEMQNDEKETAVVSDLSIVMESREDSNVMSKFLSSIEERADLLTFFRSLSTYAEWHEHRRATFLHFKAKYPDIVSLPEGLLGDFIILRSPKVSGLELMIVWKIHFDEEGTTTPVLDLLPKVPEQVLEQRMTSVESIPGSFRSALRLFGIEAAIENLVKVLGSEK</sequence>
<dbReference type="OrthoDB" id="5976950at2759"/>
<gene>
    <name evidence="2" type="primary">Cenpp</name>
    <name evidence="2" type="ORF">BOMGAR_R05909</name>
</gene>
<dbReference type="EMBL" id="VXBU01007642">
    <property type="protein sequence ID" value="NXN82524.1"/>
    <property type="molecule type" value="Genomic_DNA"/>
</dbReference>
<dbReference type="GO" id="GO:0000775">
    <property type="term" value="C:chromosome, centromeric region"/>
    <property type="evidence" value="ECO:0007669"/>
    <property type="project" value="InterPro"/>
</dbReference>
<dbReference type="Pfam" id="PF13096">
    <property type="entry name" value="CENP-P"/>
    <property type="match status" value="1"/>
</dbReference>
<feature type="coiled-coil region" evidence="1">
    <location>
        <begin position="6"/>
        <end position="40"/>
    </location>
</feature>
<evidence type="ECO:0000313" key="2">
    <source>
        <dbReference type="EMBL" id="NXN82524.1"/>
    </source>
</evidence>
<feature type="non-terminal residue" evidence="2">
    <location>
        <position position="1"/>
    </location>
</feature>
<comment type="caution">
    <text evidence="2">The sequence shown here is derived from an EMBL/GenBank/DDBJ whole genome shotgun (WGS) entry which is preliminary data.</text>
</comment>
<organism evidence="2 3">
    <name type="scientific">Bombycilla garrulus</name>
    <name type="common">Bohemian waxwing</name>
    <name type="synonym">Lanius garrulus</name>
    <dbReference type="NCBI Taxonomy" id="125297"/>
    <lineage>
        <taxon>Eukaryota</taxon>
        <taxon>Metazoa</taxon>
        <taxon>Chordata</taxon>
        <taxon>Craniata</taxon>
        <taxon>Vertebrata</taxon>
        <taxon>Euteleostomi</taxon>
        <taxon>Archelosauria</taxon>
        <taxon>Archosauria</taxon>
        <taxon>Dinosauria</taxon>
        <taxon>Saurischia</taxon>
        <taxon>Theropoda</taxon>
        <taxon>Coelurosauria</taxon>
        <taxon>Aves</taxon>
        <taxon>Neognathae</taxon>
        <taxon>Neoaves</taxon>
        <taxon>Telluraves</taxon>
        <taxon>Australaves</taxon>
        <taxon>Passeriformes</taxon>
        <taxon>Bombycillidae</taxon>
        <taxon>Bombycilla</taxon>
    </lineage>
</organism>
<protein>
    <submittedName>
        <fullName evidence="2">CENPP protein</fullName>
    </submittedName>
</protein>
<dbReference type="PANTHER" id="PTHR28577">
    <property type="entry name" value="CENTROMERE PROTEIN P"/>
    <property type="match status" value="1"/>
</dbReference>